<name>A0A6I8RET8_XENTR</name>
<evidence type="ECO:0000313" key="1">
    <source>
        <dbReference type="Ensembl" id="ENSXETP00000079380"/>
    </source>
</evidence>
<reference evidence="1" key="2">
    <citation type="submission" date="2020-05" db="UniProtKB">
        <authorList>
            <consortium name="Ensembl"/>
        </authorList>
    </citation>
    <scope>IDENTIFICATION</scope>
</reference>
<reference evidence="1" key="1">
    <citation type="journal article" date="2010" name="Science">
        <title>The genome of the Western clawed frog Xenopus tropicalis.</title>
        <authorList>
            <person name="Hellsten U."/>
            <person name="Harland R.M."/>
            <person name="Gilchrist M.J."/>
            <person name="Hendrix D."/>
            <person name="Jurka J."/>
            <person name="Kapitonov V."/>
            <person name="Ovcharenko I."/>
            <person name="Putnam N.H."/>
            <person name="Shu S."/>
            <person name="Taher L."/>
            <person name="Blitz I.L."/>
            <person name="Blumberg B."/>
            <person name="Dichmann D.S."/>
            <person name="Dubchak I."/>
            <person name="Amaya E."/>
            <person name="Detter J.C."/>
            <person name="Fletcher R."/>
            <person name="Gerhard D.S."/>
            <person name="Goodstein D."/>
            <person name="Graves T."/>
            <person name="Grigoriev I.V."/>
            <person name="Grimwood J."/>
            <person name="Kawashima T."/>
            <person name="Lindquist E."/>
            <person name="Lucas S.M."/>
            <person name="Mead P.E."/>
            <person name="Mitros T."/>
            <person name="Ogino H."/>
            <person name="Ohta Y."/>
            <person name="Poliakov A.V."/>
            <person name="Pollet N."/>
            <person name="Robert J."/>
            <person name="Salamov A."/>
            <person name="Sater A.K."/>
            <person name="Schmutz J."/>
            <person name="Terry A."/>
            <person name="Vize P.D."/>
            <person name="Warren W.C."/>
            <person name="Wells D."/>
            <person name="Wills A."/>
            <person name="Wilson R.K."/>
            <person name="Zimmerman L.B."/>
            <person name="Zorn A.M."/>
            <person name="Grainger R."/>
            <person name="Grammer T."/>
            <person name="Khokha M.K."/>
            <person name="Richardson P.M."/>
            <person name="Rokhsar D.S."/>
        </authorList>
    </citation>
    <scope>NUCLEOTIDE SEQUENCE [LARGE SCALE GENOMIC DNA]</scope>
    <source>
        <strain evidence="1">Nigerian</strain>
    </source>
</reference>
<dbReference type="InParanoid" id="A0A6I8RET8"/>
<dbReference type="AlphaFoldDB" id="A0A6I8RET8"/>
<accession>A0A6I8RET8</accession>
<protein>
    <submittedName>
        <fullName evidence="1">Uncharacterized protein</fullName>
    </submittedName>
</protein>
<sequence length="61" mass="6635">MPCVPSPLVLIQQAIPSQLSCSLYCMLGTPSLEQCKPHMLAMSHLSSTFLGEIFSQAQNLL</sequence>
<proteinExistence type="predicted"/>
<organism evidence="1">
    <name type="scientific">Xenopus tropicalis</name>
    <name type="common">Western clawed frog</name>
    <name type="synonym">Silurana tropicalis</name>
    <dbReference type="NCBI Taxonomy" id="8364"/>
    <lineage>
        <taxon>Eukaryota</taxon>
        <taxon>Metazoa</taxon>
        <taxon>Chordata</taxon>
        <taxon>Craniata</taxon>
        <taxon>Vertebrata</taxon>
        <taxon>Euteleostomi</taxon>
        <taxon>Amphibia</taxon>
        <taxon>Batrachia</taxon>
        <taxon>Anura</taxon>
        <taxon>Pipoidea</taxon>
        <taxon>Pipidae</taxon>
        <taxon>Xenopodinae</taxon>
        <taxon>Xenopus</taxon>
        <taxon>Silurana</taxon>
    </lineage>
</organism>
<dbReference type="Ensembl" id="ENSXETT00000083605">
    <property type="protein sequence ID" value="ENSXETP00000079380"/>
    <property type="gene ID" value="ENSXETG00000038276"/>
</dbReference>